<proteinExistence type="predicted"/>
<evidence type="ECO:0000313" key="1">
    <source>
        <dbReference type="EMBL" id="MBX31694.1"/>
    </source>
</evidence>
<dbReference type="GO" id="GO:0000428">
    <property type="term" value="C:DNA-directed RNA polymerase complex"/>
    <property type="evidence" value="ECO:0007669"/>
    <property type="project" value="UniProtKB-KW"/>
</dbReference>
<keyword evidence="1" id="KW-0240">DNA-directed RNA polymerase</keyword>
<name>A0A2P2MN86_RHIMU</name>
<sequence length="59" mass="6366">MNLTHRLLFLSEQRATLSTTNDSPSGPLIVCILGRYFISAKAAADFNCPLVSIGDSLLI</sequence>
<dbReference type="AlphaFoldDB" id="A0A2P2MN86"/>
<protein>
    <submittedName>
        <fullName evidence="1">DNA-directed RNA polymerase subunit beta</fullName>
    </submittedName>
</protein>
<keyword evidence="1" id="KW-0804">Transcription</keyword>
<dbReference type="EMBL" id="GGEC01051210">
    <property type="protein sequence ID" value="MBX31694.1"/>
    <property type="molecule type" value="Transcribed_RNA"/>
</dbReference>
<organism evidence="1">
    <name type="scientific">Rhizophora mucronata</name>
    <name type="common">Asiatic mangrove</name>
    <dbReference type="NCBI Taxonomy" id="61149"/>
    <lineage>
        <taxon>Eukaryota</taxon>
        <taxon>Viridiplantae</taxon>
        <taxon>Streptophyta</taxon>
        <taxon>Embryophyta</taxon>
        <taxon>Tracheophyta</taxon>
        <taxon>Spermatophyta</taxon>
        <taxon>Magnoliopsida</taxon>
        <taxon>eudicotyledons</taxon>
        <taxon>Gunneridae</taxon>
        <taxon>Pentapetalae</taxon>
        <taxon>rosids</taxon>
        <taxon>fabids</taxon>
        <taxon>Malpighiales</taxon>
        <taxon>Rhizophoraceae</taxon>
        <taxon>Rhizophora</taxon>
    </lineage>
</organism>
<reference evidence="1" key="1">
    <citation type="submission" date="2018-02" db="EMBL/GenBank/DDBJ databases">
        <title>Rhizophora mucronata_Transcriptome.</title>
        <authorList>
            <person name="Meera S.P."/>
            <person name="Sreeshan A."/>
            <person name="Augustine A."/>
        </authorList>
    </citation>
    <scope>NUCLEOTIDE SEQUENCE</scope>
    <source>
        <tissue evidence="1">Leaf</tissue>
    </source>
</reference>
<accession>A0A2P2MN86</accession>